<evidence type="ECO:0008006" key="3">
    <source>
        <dbReference type="Google" id="ProtNLM"/>
    </source>
</evidence>
<evidence type="ECO:0000313" key="2">
    <source>
        <dbReference type="Proteomes" id="UP000285740"/>
    </source>
</evidence>
<gene>
    <name evidence="1" type="ORF">DW918_12600</name>
</gene>
<dbReference type="AlphaFoldDB" id="A0A413SX58"/>
<dbReference type="EMBL" id="QSFV01000088">
    <property type="protein sequence ID" value="RHA73874.1"/>
    <property type="molecule type" value="Genomic_DNA"/>
</dbReference>
<sequence>MLEFTNFRFVFIQPDYLEALHNVDSEIFYSIDTDYSKKPHLGILTTCNGRKYVIPLTSAKRKHASWRDVTTTNYRVYEEIDTRATIVDKYDIIVDETDLNKLRQKGIRR</sequence>
<dbReference type="GO" id="GO:0003723">
    <property type="term" value="F:RNA binding"/>
    <property type="evidence" value="ECO:0007669"/>
    <property type="project" value="InterPro"/>
</dbReference>
<dbReference type="Proteomes" id="UP000285740">
    <property type="component" value="Unassembled WGS sequence"/>
</dbReference>
<proteinExistence type="predicted"/>
<dbReference type="Gene3D" id="3.10.129.130">
    <property type="match status" value="1"/>
</dbReference>
<organism evidence="1 2">
    <name type="scientific">Eubacterium ventriosum</name>
    <dbReference type="NCBI Taxonomy" id="39496"/>
    <lineage>
        <taxon>Bacteria</taxon>
        <taxon>Bacillati</taxon>
        <taxon>Bacillota</taxon>
        <taxon>Clostridia</taxon>
        <taxon>Eubacteriales</taxon>
        <taxon>Eubacteriaceae</taxon>
        <taxon>Eubacterium</taxon>
    </lineage>
</organism>
<protein>
    <recommendedName>
        <fullName evidence="3">Type III toxin-antitoxin system ToxN/AbiQ family toxin</fullName>
    </recommendedName>
</protein>
<comment type="caution">
    <text evidence="1">The sequence shown here is derived from an EMBL/GenBank/DDBJ whole genome shotgun (WGS) entry which is preliminary data.</text>
</comment>
<reference evidence="1 2" key="1">
    <citation type="submission" date="2018-08" db="EMBL/GenBank/DDBJ databases">
        <title>A genome reference for cultivated species of the human gut microbiota.</title>
        <authorList>
            <person name="Zou Y."/>
            <person name="Xue W."/>
            <person name="Luo G."/>
        </authorList>
    </citation>
    <scope>NUCLEOTIDE SEQUENCE [LARGE SCALE GENOMIC DNA]</scope>
    <source>
        <strain evidence="1 2">AM42-30</strain>
    </source>
</reference>
<dbReference type="GO" id="GO:0004521">
    <property type="term" value="F:RNA endonuclease activity"/>
    <property type="evidence" value="ECO:0007669"/>
    <property type="project" value="InterPro"/>
</dbReference>
<accession>A0A413SX58</accession>
<dbReference type="InterPro" id="IPR025911">
    <property type="entry name" value="ToxN/AbiQ_toxin"/>
</dbReference>
<dbReference type="InterPro" id="IPR053735">
    <property type="entry name" value="Type_III_TA_endoRNase"/>
</dbReference>
<name>A0A413SX58_9FIRM</name>
<dbReference type="Pfam" id="PF13958">
    <property type="entry name" value="ToxN_toxin"/>
    <property type="match status" value="1"/>
</dbReference>
<evidence type="ECO:0000313" key="1">
    <source>
        <dbReference type="EMBL" id="RHA73874.1"/>
    </source>
</evidence>